<dbReference type="InterPro" id="IPR004333">
    <property type="entry name" value="SBP_dom"/>
</dbReference>
<keyword evidence="2" id="KW-0479">Metal-binding</keyword>
<dbReference type="GO" id="GO:0008270">
    <property type="term" value="F:zinc ion binding"/>
    <property type="evidence" value="ECO:0007669"/>
    <property type="project" value="UniProtKB-KW"/>
</dbReference>
<proteinExistence type="predicted"/>
<keyword evidence="4" id="KW-0862">Zinc</keyword>
<dbReference type="InterPro" id="IPR036893">
    <property type="entry name" value="SBP_sf"/>
</dbReference>
<dbReference type="PANTHER" id="PTHR31251">
    <property type="entry name" value="SQUAMOSA PROMOTER-BINDING-LIKE PROTEIN 4"/>
    <property type="match status" value="1"/>
</dbReference>
<keyword evidence="8" id="KW-0539">Nucleus</keyword>
<dbReference type="AlphaFoldDB" id="A0AAV0H927"/>
<evidence type="ECO:0000256" key="8">
    <source>
        <dbReference type="ARBA" id="ARBA00023242"/>
    </source>
</evidence>
<dbReference type="GO" id="GO:0005634">
    <property type="term" value="C:nucleus"/>
    <property type="evidence" value="ECO:0007669"/>
    <property type="project" value="UniProtKB-SubCell"/>
</dbReference>
<evidence type="ECO:0000256" key="10">
    <source>
        <dbReference type="SAM" id="MobiDB-lite"/>
    </source>
</evidence>
<evidence type="ECO:0000313" key="13">
    <source>
        <dbReference type="Proteomes" id="UP001154282"/>
    </source>
</evidence>
<organism evidence="12 13">
    <name type="scientific">Linum tenue</name>
    <dbReference type="NCBI Taxonomy" id="586396"/>
    <lineage>
        <taxon>Eukaryota</taxon>
        <taxon>Viridiplantae</taxon>
        <taxon>Streptophyta</taxon>
        <taxon>Embryophyta</taxon>
        <taxon>Tracheophyta</taxon>
        <taxon>Spermatophyta</taxon>
        <taxon>Magnoliopsida</taxon>
        <taxon>eudicotyledons</taxon>
        <taxon>Gunneridae</taxon>
        <taxon>Pentapetalae</taxon>
        <taxon>rosids</taxon>
        <taxon>fabids</taxon>
        <taxon>Malpighiales</taxon>
        <taxon>Linaceae</taxon>
        <taxon>Linum</taxon>
    </lineage>
</organism>
<evidence type="ECO:0000259" key="11">
    <source>
        <dbReference type="PROSITE" id="PS51141"/>
    </source>
</evidence>
<dbReference type="Proteomes" id="UP001154282">
    <property type="component" value="Unassembled WGS sequence"/>
</dbReference>
<comment type="subcellular location">
    <subcellularLocation>
        <location evidence="1">Nucleus</location>
    </subcellularLocation>
</comment>
<keyword evidence="13" id="KW-1185">Reference proteome</keyword>
<feature type="region of interest" description="Disordered" evidence="10">
    <location>
        <begin position="469"/>
        <end position="494"/>
    </location>
</feature>
<dbReference type="Gene3D" id="4.10.1100.10">
    <property type="entry name" value="Transcription factor, SBP-box domain"/>
    <property type="match status" value="1"/>
</dbReference>
<evidence type="ECO:0000256" key="9">
    <source>
        <dbReference type="PROSITE-ProRule" id="PRU00470"/>
    </source>
</evidence>
<dbReference type="InterPro" id="IPR044817">
    <property type="entry name" value="SBP-like"/>
</dbReference>
<feature type="domain" description="SBP-type" evidence="11">
    <location>
        <begin position="158"/>
        <end position="235"/>
    </location>
</feature>
<comment type="caution">
    <text evidence="12">The sequence shown here is derived from an EMBL/GenBank/DDBJ whole genome shotgun (WGS) entry which is preliminary data.</text>
</comment>
<keyword evidence="3 9" id="KW-0863">Zinc-finger</keyword>
<dbReference type="EMBL" id="CAMGYJ010000002">
    <property type="protein sequence ID" value="CAI0381258.1"/>
    <property type="molecule type" value="Genomic_DNA"/>
</dbReference>
<dbReference type="PROSITE" id="PS51141">
    <property type="entry name" value="ZF_SBP"/>
    <property type="match status" value="1"/>
</dbReference>
<sequence length="494" mass="53660">MTCVSVMEWNHKPQLQWDWENLIMYNPNSAENPNPRKLDGNLDWEFEDGVREAADDSGSFFSSGGCCNDNSGGSISELGLAAGSSFSSKSASITNSSSTGEAKPINTTGEPLLGLKLGKRTYFEDSSCGSNCKAGPAATVAAAAAANLAKRSKSNCVAVFCQVEGCNLDLSAAKDYHKKHRVCEGHSKCPKVVVAGVERRFCQQCSRFHSLSEFDEKKRSCRKRLSDHNARRRKPQGESLRFNPSRMHSSIFGTDGVLSLPRNEFNSCYELDAVFRFADERQRMSFGWESSRSPLVQGRAGGYLFWEDTSGSKFTITKDYSFKPSTSQPAVSSMAVAHHHGLLPAKAKGIATDNPSQGAVLRLQSTTILLGASCLRADIFIAGIEAEESTMSLNANDDATQDLHRALSLLSTNSSWGSCEQQRSTTIASLEAAHASPAASVPQSFFQLPHIELQSAEARLHSSQSAYVGDYSQQSQPHQLLRDPYAAELSPGQL</sequence>
<keyword evidence="7" id="KW-0804">Transcription</keyword>
<evidence type="ECO:0000256" key="2">
    <source>
        <dbReference type="ARBA" id="ARBA00022723"/>
    </source>
</evidence>
<dbReference type="PANTHER" id="PTHR31251:SF74">
    <property type="entry name" value="SQUAMOSA PROMOTER-BINDING-LIKE PROTEIN 2"/>
    <property type="match status" value="1"/>
</dbReference>
<keyword evidence="5" id="KW-0805">Transcription regulation</keyword>
<accession>A0AAV0H927</accession>
<evidence type="ECO:0000313" key="12">
    <source>
        <dbReference type="EMBL" id="CAI0381258.1"/>
    </source>
</evidence>
<dbReference type="FunFam" id="4.10.1100.10:FF:000001">
    <property type="entry name" value="Squamosa promoter-binding-like protein 14"/>
    <property type="match status" value="1"/>
</dbReference>
<dbReference type="Pfam" id="PF03110">
    <property type="entry name" value="SBP"/>
    <property type="match status" value="1"/>
</dbReference>
<dbReference type="GO" id="GO:0003677">
    <property type="term" value="F:DNA binding"/>
    <property type="evidence" value="ECO:0007669"/>
    <property type="project" value="UniProtKB-KW"/>
</dbReference>
<evidence type="ECO:0000256" key="5">
    <source>
        <dbReference type="ARBA" id="ARBA00023015"/>
    </source>
</evidence>
<protein>
    <recommendedName>
        <fullName evidence="11">SBP-type domain-containing protein</fullName>
    </recommendedName>
</protein>
<gene>
    <name evidence="12" type="ORF">LITE_LOCUS3067</name>
</gene>
<evidence type="ECO:0000256" key="7">
    <source>
        <dbReference type="ARBA" id="ARBA00023163"/>
    </source>
</evidence>
<keyword evidence="6" id="KW-0238">DNA-binding</keyword>
<evidence type="ECO:0000256" key="3">
    <source>
        <dbReference type="ARBA" id="ARBA00022771"/>
    </source>
</evidence>
<name>A0AAV0H927_9ROSI</name>
<evidence type="ECO:0000256" key="1">
    <source>
        <dbReference type="ARBA" id="ARBA00004123"/>
    </source>
</evidence>
<evidence type="ECO:0000256" key="6">
    <source>
        <dbReference type="ARBA" id="ARBA00023125"/>
    </source>
</evidence>
<feature type="compositionally biased region" description="Polar residues" evidence="10">
    <location>
        <begin position="469"/>
        <end position="478"/>
    </location>
</feature>
<evidence type="ECO:0000256" key="4">
    <source>
        <dbReference type="ARBA" id="ARBA00022833"/>
    </source>
</evidence>
<dbReference type="SUPFAM" id="SSF103612">
    <property type="entry name" value="SBT domain"/>
    <property type="match status" value="1"/>
</dbReference>
<reference evidence="12" key="1">
    <citation type="submission" date="2022-08" db="EMBL/GenBank/DDBJ databases">
        <authorList>
            <person name="Gutierrez-Valencia J."/>
        </authorList>
    </citation>
    <scope>NUCLEOTIDE SEQUENCE</scope>
</reference>